<keyword evidence="2" id="KW-0732">Signal</keyword>
<dbReference type="GO" id="GO:0016805">
    <property type="term" value="F:dipeptidase activity"/>
    <property type="evidence" value="ECO:0007669"/>
    <property type="project" value="UniProtKB-KW"/>
</dbReference>
<comment type="caution">
    <text evidence="3">The sequence shown here is derived from an EMBL/GenBank/DDBJ whole genome shotgun (WGS) entry which is preliminary data.</text>
</comment>
<dbReference type="EC" id="3.4.-.-" evidence="1"/>
<dbReference type="PANTHER" id="PTHR12994">
    <property type="entry name" value="SECERNIN"/>
    <property type="match status" value="1"/>
</dbReference>
<proteinExistence type="inferred from homology"/>
<dbReference type="Proteomes" id="UP000030146">
    <property type="component" value="Unassembled WGS sequence"/>
</dbReference>
<evidence type="ECO:0000256" key="2">
    <source>
        <dbReference type="SAM" id="SignalP"/>
    </source>
</evidence>
<dbReference type="AlphaFoldDB" id="A0A0A2FK39"/>
<evidence type="ECO:0000313" key="4">
    <source>
        <dbReference type="Proteomes" id="UP000030146"/>
    </source>
</evidence>
<evidence type="ECO:0000256" key="1">
    <source>
        <dbReference type="RuleBase" id="RU364089"/>
    </source>
</evidence>
<dbReference type="EMBL" id="JRAK01000054">
    <property type="protein sequence ID" value="KGN90497.1"/>
    <property type="molecule type" value="Genomic_DNA"/>
</dbReference>
<dbReference type="PANTHER" id="PTHR12994:SF17">
    <property type="entry name" value="LD30995P"/>
    <property type="match status" value="1"/>
</dbReference>
<accession>A0A0A2FK39</accession>
<dbReference type="InterPro" id="IPR005322">
    <property type="entry name" value="Peptidase_C69"/>
</dbReference>
<dbReference type="RefSeq" id="WP_039423832.1">
    <property type="nucleotide sequence ID" value="NZ_JRAK01000054.1"/>
</dbReference>
<dbReference type="Gene3D" id="3.60.60.10">
    <property type="entry name" value="Penicillin V Acylase, Chain A"/>
    <property type="match status" value="1"/>
</dbReference>
<organism evidence="3 4">
    <name type="scientific">Porphyromonas gulae</name>
    <dbReference type="NCBI Taxonomy" id="111105"/>
    <lineage>
        <taxon>Bacteria</taxon>
        <taxon>Pseudomonadati</taxon>
        <taxon>Bacteroidota</taxon>
        <taxon>Bacteroidia</taxon>
        <taxon>Bacteroidales</taxon>
        <taxon>Porphyromonadaceae</taxon>
        <taxon>Porphyromonas</taxon>
    </lineage>
</organism>
<evidence type="ECO:0000313" key="3">
    <source>
        <dbReference type="EMBL" id="KGN90497.1"/>
    </source>
</evidence>
<keyword evidence="1" id="KW-0378">Hydrolase</keyword>
<dbReference type="Pfam" id="PF03577">
    <property type="entry name" value="Peptidase_C69"/>
    <property type="match status" value="1"/>
</dbReference>
<keyword evidence="1" id="KW-0645">Protease</keyword>
<dbReference type="PATRIC" id="fig|111105.18.peg.199"/>
<dbReference type="GO" id="GO:0006508">
    <property type="term" value="P:proteolysis"/>
    <property type="evidence" value="ECO:0007669"/>
    <property type="project" value="UniProtKB-KW"/>
</dbReference>
<comment type="similarity">
    <text evidence="1">Belongs to the peptidase C69 family.</text>
</comment>
<protein>
    <recommendedName>
        <fullName evidence="1">Dipeptidase</fullName>
        <ecNumber evidence="1">3.4.-.-</ecNumber>
    </recommendedName>
</protein>
<name>A0A0A2FK39_9PORP</name>
<keyword evidence="1" id="KW-0224">Dipeptidase</keyword>
<comment type="catalytic activity">
    <reaction evidence="1">
        <text>an L-aminoacyl-L-amino acid + H2O = 2 an L-alpha-amino acid</text>
        <dbReference type="Rhea" id="RHEA:48940"/>
        <dbReference type="ChEBI" id="CHEBI:15377"/>
        <dbReference type="ChEBI" id="CHEBI:59869"/>
        <dbReference type="ChEBI" id="CHEBI:77460"/>
    </reaction>
</comment>
<sequence length="552" mass="62746">MKRKFGFLCAVLLGIAVATPKAEACTNLIVAKGASTDGSVIISYSADSHTLYGELYHWAARDWAEGTMRQIIEWDTNKPLGFIPEVAHTYNVIGNVNEHQVAIAETTWGGRPELAESDGIMDYGSLIYVALQRSKTAREAIDVMTNLVKEYGYHSSGESFSIADKNEVWILEMIGKGKGRKGAVWAAVRIPDNAISAHANQARIQQIDFKSKDYLYSPDVVSFAREMGFFQGADKDFSFQEAYNPYTEGGLRGCEARVWAFFNKFNSRMGKYEAFIRNQSKDKMPLYIVPDRKLSVADVRDMMRDHYEGTSLCMTNDPGAGPYKVPYRWRPMSFEVDGKEYVNERAIATQQTGFVFVAQLRNWLPDAIGGVNWFGVDDADMAVMSPIYCSTTRVPECFRQGNGDMMHFSWTSAFWIHNWVANMAYHRYDQMIADIRPVQRELEGACDRMLPIIDKQAQELYAQDPAKAVAFLTNYSNEEAEKATARWKRLGEYLMVKYMDGNRKKEENGRFKTNGYGFSAMPDFPGYSQEYYRQIATSEAAERLLKKEKEQH</sequence>
<feature type="chain" id="PRO_5001999004" description="Dipeptidase" evidence="2">
    <location>
        <begin position="25"/>
        <end position="552"/>
    </location>
</feature>
<keyword evidence="4" id="KW-1185">Reference proteome</keyword>
<feature type="signal peptide" evidence="2">
    <location>
        <begin position="1"/>
        <end position="24"/>
    </location>
</feature>
<reference evidence="3 4" key="1">
    <citation type="submission" date="2014-08" db="EMBL/GenBank/DDBJ databases">
        <title>Porphyromonas gulae strain:COT-052_OH3439 Genome sequencing.</title>
        <authorList>
            <person name="Wallis C."/>
            <person name="Deusch O."/>
            <person name="O'Flynn C."/>
            <person name="Davis I."/>
            <person name="Jospin G."/>
            <person name="Darling A.E."/>
            <person name="Coil D.A."/>
            <person name="Alexiev A."/>
            <person name="Horsfall A."/>
            <person name="Kirkwood N."/>
            <person name="Harris S."/>
            <person name="Eisen J.A."/>
        </authorList>
    </citation>
    <scope>NUCLEOTIDE SEQUENCE [LARGE SCALE GENOMIC DNA]</scope>
    <source>
        <strain evidence="4">COT-052 OH3439</strain>
    </source>
</reference>
<dbReference type="GO" id="GO:0070004">
    <property type="term" value="F:cysteine-type exopeptidase activity"/>
    <property type="evidence" value="ECO:0007669"/>
    <property type="project" value="InterPro"/>
</dbReference>
<gene>
    <name evidence="3" type="ORF">HR15_03295</name>
</gene>